<evidence type="ECO:0000313" key="2">
    <source>
        <dbReference type="Proteomes" id="UP000190367"/>
    </source>
</evidence>
<reference evidence="2" key="1">
    <citation type="submission" date="2017-02" db="EMBL/GenBank/DDBJ databases">
        <authorList>
            <person name="Varghese N."/>
            <person name="Submissions S."/>
        </authorList>
    </citation>
    <scope>NUCLEOTIDE SEQUENCE [LARGE SCALE GENOMIC DNA]</scope>
    <source>
        <strain evidence="2">DSM 22224</strain>
    </source>
</reference>
<dbReference type="Proteomes" id="UP000190367">
    <property type="component" value="Unassembled WGS sequence"/>
</dbReference>
<gene>
    <name evidence="1" type="ORF">SAMN04488128_103233</name>
</gene>
<dbReference type="EMBL" id="FUWZ01000003">
    <property type="protein sequence ID" value="SKA30178.1"/>
    <property type="molecule type" value="Genomic_DNA"/>
</dbReference>
<name>A0A1T4SQK5_9BACT</name>
<sequence>MVVYPYAVFFSFEQTDGQLEQALNRHGLQYHNGMSLKGAGKCLVVQDDMFCLVRLRYYPDNADDIGTLTHEVLHAVAQTFNDMGLCLNEGSEEAYAYMTGYLIREVYKNL</sequence>
<evidence type="ECO:0000313" key="1">
    <source>
        <dbReference type="EMBL" id="SKA30178.1"/>
    </source>
</evidence>
<dbReference type="AlphaFoldDB" id="A0A1T4SQK5"/>
<accession>A0A1T4SQK5</accession>
<protein>
    <submittedName>
        <fullName evidence="1">Uncharacterized protein</fullName>
    </submittedName>
</protein>
<dbReference type="STRING" id="634771.SAMN04488128_103233"/>
<proteinExistence type="predicted"/>
<organism evidence="1 2">
    <name type="scientific">Chitinophaga eiseniae</name>
    <dbReference type="NCBI Taxonomy" id="634771"/>
    <lineage>
        <taxon>Bacteria</taxon>
        <taxon>Pseudomonadati</taxon>
        <taxon>Bacteroidota</taxon>
        <taxon>Chitinophagia</taxon>
        <taxon>Chitinophagales</taxon>
        <taxon>Chitinophagaceae</taxon>
        <taxon>Chitinophaga</taxon>
    </lineage>
</organism>
<keyword evidence="2" id="KW-1185">Reference proteome</keyword>